<name>A0ABW0FV35_9CAUL</name>
<gene>
    <name evidence="8" type="ORF">ACFPIE_17070</name>
</gene>
<comment type="subcellular location">
    <subcellularLocation>
        <location evidence="1 4">Cell outer membrane</location>
    </subcellularLocation>
</comment>
<evidence type="ECO:0000313" key="9">
    <source>
        <dbReference type="Proteomes" id="UP001596152"/>
    </source>
</evidence>
<dbReference type="Proteomes" id="UP001596152">
    <property type="component" value="Unassembled WGS sequence"/>
</dbReference>
<dbReference type="Pfam" id="PF07715">
    <property type="entry name" value="Plug"/>
    <property type="match status" value="1"/>
</dbReference>
<dbReference type="SUPFAM" id="SSF56935">
    <property type="entry name" value="Porins"/>
    <property type="match status" value="1"/>
</dbReference>
<dbReference type="EMBL" id="JBHSLF010000052">
    <property type="protein sequence ID" value="MFC5345630.1"/>
    <property type="molecule type" value="Genomic_DNA"/>
</dbReference>
<evidence type="ECO:0000256" key="1">
    <source>
        <dbReference type="ARBA" id="ARBA00004442"/>
    </source>
</evidence>
<dbReference type="RefSeq" id="WP_374038181.1">
    <property type="nucleotide sequence ID" value="NZ_CP169082.1"/>
</dbReference>
<keyword evidence="3" id="KW-0998">Cell outer membrane</keyword>
<dbReference type="InterPro" id="IPR036942">
    <property type="entry name" value="Beta-barrel_TonB_sf"/>
</dbReference>
<dbReference type="PANTHER" id="PTHR40980:SF5">
    <property type="entry name" value="TONB-DEPENDENT RECEPTOR"/>
    <property type="match status" value="1"/>
</dbReference>
<feature type="domain" description="TonB-dependent receptor plug" evidence="7">
    <location>
        <begin position="66"/>
        <end position="164"/>
    </location>
</feature>
<reference evidence="9" key="1">
    <citation type="journal article" date="2019" name="Int. J. Syst. Evol. Microbiol.">
        <title>The Global Catalogue of Microorganisms (GCM) 10K type strain sequencing project: providing services to taxonomists for standard genome sequencing and annotation.</title>
        <authorList>
            <consortium name="The Broad Institute Genomics Platform"/>
            <consortium name="The Broad Institute Genome Sequencing Center for Infectious Disease"/>
            <person name="Wu L."/>
            <person name="Ma J."/>
        </authorList>
    </citation>
    <scope>NUCLEOTIDE SEQUENCE [LARGE SCALE GENOMIC DNA]</scope>
    <source>
        <strain evidence="9">JCM 12125</strain>
    </source>
</reference>
<keyword evidence="2 4" id="KW-0472">Membrane</keyword>
<evidence type="ECO:0000313" key="8">
    <source>
        <dbReference type="EMBL" id="MFC5345630.1"/>
    </source>
</evidence>
<dbReference type="InterPro" id="IPR012910">
    <property type="entry name" value="Plug_dom"/>
</dbReference>
<feature type="signal peptide" evidence="5">
    <location>
        <begin position="1"/>
        <end position="26"/>
    </location>
</feature>
<dbReference type="Pfam" id="PF00593">
    <property type="entry name" value="TonB_dep_Rec_b-barrel"/>
    <property type="match status" value="1"/>
</dbReference>
<dbReference type="PANTHER" id="PTHR40980">
    <property type="entry name" value="PLUG DOMAIN-CONTAINING PROTEIN"/>
    <property type="match status" value="1"/>
</dbReference>
<comment type="similarity">
    <text evidence="4">Belongs to the TonB-dependent receptor family.</text>
</comment>
<keyword evidence="5" id="KW-0732">Signal</keyword>
<proteinExistence type="inferred from homology"/>
<keyword evidence="8" id="KW-0675">Receptor</keyword>
<organism evidence="8 9">
    <name type="scientific">Brevundimonas staleyi</name>
    <dbReference type="NCBI Taxonomy" id="74326"/>
    <lineage>
        <taxon>Bacteria</taxon>
        <taxon>Pseudomonadati</taxon>
        <taxon>Pseudomonadota</taxon>
        <taxon>Alphaproteobacteria</taxon>
        <taxon>Caulobacterales</taxon>
        <taxon>Caulobacteraceae</taxon>
        <taxon>Brevundimonas</taxon>
    </lineage>
</organism>
<evidence type="ECO:0000256" key="4">
    <source>
        <dbReference type="RuleBase" id="RU003357"/>
    </source>
</evidence>
<dbReference type="InterPro" id="IPR037066">
    <property type="entry name" value="Plug_dom_sf"/>
</dbReference>
<evidence type="ECO:0000256" key="2">
    <source>
        <dbReference type="ARBA" id="ARBA00023136"/>
    </source>
</evidence>
<protein>
    <submittedName>
        <fullName evidence="8">TonB-dependent receptor domain-containing protein</fullName>
    </submittedName>
</protein>
<keyword evidence="4" id="KW-0798">TonB box</keyword>
<feature type="domain" description="TonB-dependent receptor-like beta-barrel" evidence="6">
    <location>
        <begin position="374"/>
        <end position="808"/>
    </location>
</feature>
<sequence>MKPFHSTLAAALLASSALVAPTLVWAQTAPEQTPPAQADAQAQHGEDTVDEIVVLGRYIPEPNRESSEVAAFLTSEDLQRTGDSDAAAALTRVTGLSIVEGRFIYVRGLGERYSSALLNGSPLPSPEPLQRVVPLDLFPTNILDSVTVQKSYSANFPGEFGGGVIDLHTVSAPNEPFFSLQAKLGGNTESTGRRGLIYYGSDVDWTGFSNTTRRIPGPLNTAFASGRQITAANYTAAQLQRIGQSLVNAPLRLLQSDTTPVDFGMEMAGGLSSDSSIGTVGVVFVGGYGNEWRNRDGIQEQGQFQGDVLVPVTSREVYSNRNDIRLNGLLGLSWSNETNEVQWTNMYVRSTTKQARTAAGPDVSAGAVTRNDFTEWYVRQLFNTQLRGEHEFMDGALAVNWRAAYALTTRDAPYETRFSYSQAADGTWLHSGGGNLISFSDLNDDLISGGVDVIYTMPLSDYREAIFSFGVAGLDNQRNSERRDLRFQPVSGGLTAAQQRARVDYLYSDFNINPSTIQILEVTGSGNGAAAYEAELQVNAAYAMVDAEIIPLVRTTVGVRFEDGYQRVRPFDLFGGNSPFPETVRDEQYWLPSATATWNFAEDQQLRVGASKTIGRPQFRELAPLPYTDPDSDREFIGNPFLVDTEIVNIDARYEWYFARQQFVTAGLFYKNLDKPVESVVVEIGNQRQQTFLNAPEARIYGAEFEVKKFFEFPDAGSSFVSNKRWLVQANYTYSQSEVNVNAGDTVLDISNGGNPSNANFFIVDGSRLQGQSEHIANLQLGWEDDDARSQATIIVNYVSDRITARGAGQAGVREPDYIQDPGVFLDFVYRKDFMVGERDFGFAFEARNLLGTEFDEYQTRGNKIRINNYNIGQRASVSLTARF</sequence>
<evidence type="ECO:0000259" key="6">
    <source>
        <dbReference type="Pfam" id="PF00593"/>
    </source>
</evidence>
<accession>A0ABW0FV35</accession>
<dbReference type="Gene3D" id="2.40.170.20">
    <property type="entry name" value="TonB-dependent receptor, beta-barrel domain"/>
    <property type="match status" value="1"/>
</dbReference>
<keyword evidence="9" id="KW-1185">Reference proteome</keyword>
<dbReference type="InterPro" id="IPR000531">
    <property type="entry name" value="Beta-barrel_TonB"/>
</dbReference>
<evidence type="ECO:0000256" key="5">
    <source>
        <dbReference type="SAM" id="SignalP"/>
    </source>
</evidence>
<feature type="chain" id="PRO_5046242281" evidence="5">
    <location>
        <begin position="27"/>
        <end position="884"/>
    </location>
</feature>
<dbReference type="Gene3D" id="2.170.130.10">
    <property type="entry name" value="TonB-dependent receptor, plug domain"/>
    <property type="match status" value="1"/>
</dbReference>
<evidence type="ECO:0000256" key="3">
    <source>
        <dbReference type="ARBA" id="ARBA00023237"/>
    </source>
</evidence>
<evidence type="ECO:0000259" key="7">
    <source>
        <dbReference type="Pfam" id="PF07715"/>
    </source>
</evidence>
<comment type="caution">
    <text evidence="8">The sequence shown here is derived from an EMBL/GenBank/DDBJ whole genome shotgun (WGS) entry which is preliminary data.</text>
</comment>